<accession>A0A0K2UE53</accession>
<reference evidence="1" key="1">
    <citation type="submission" date="2014-05" db="EMBL/GenBank/DDBJ databases">
        <authorList>
            <person name="Chronopoulou M."/>
        </authorList>
    </citation>
    <scope>NUCLEOTIDE SEQUENCE</scope>
    <source>
        <tissue evidence="1">Whole organism</tissue>
    </source>
</reference>
<sequence>MIEECSYALVIVNFKAHLNIKFVSLRKIQLFKCVVFYIF</sequence>
<name>A0A0K2UE53_LEPSM</name>
<organism evidence="1">
    <name type="scientific">Lepeophtheirus salmonis</name>
    <name type="common">Salmon louse</name>
    <name type="synonym">Caligus salmonis</name>
    <dbReference type="NCBI Taxonomy" id="72036"/>
    <lineage>
        <taxon>Eukaryota</taxon>
        <taxon>Metazoa</taxon>
        <taxon>Ecdysozoa</taxon>
        <taxon>Arthropoda</taxon>
        <taxon>Crustacea</taxon>
        <taxon>Multicrustacea</taxon>
        <taxon>Hexanauplia</taxon>
        <taxon>Copepoda</taxon>
        <taxon>Siphonostomatoida</taxon>
        <taxon>Caligidae</taxon>
        <taxon>Lepeophtheirus</taxon>
    </lineage>
</organism>
<dbReference type="EMBL" id="HACA01019173">
    <property type="protein sequence ID" value="CDW36534.1"/>
    <property type="molecule type" value="Transcribed_RNA"/>
</dbReference>
<evidence type="ECO:0000313" key="1">
    <source>
        <dbReference type="EMBL" id="CDW36534.1"/>
    </source>
</evidence>
<protein>
    <submittedName>
        <fullName evidence="1">Uncharacterized protein</fullName>
    </submittedName>
</protein>
<dbReference type="AlphaFoldDB" id="A0A0K2UE53"/>
<proteinExistence type="predicted"/>